<keyword evidence="2 6" id="KW-0479">Metal-binding</keyword>
<feature type="binding site" description="axial binding residue" evidence="6">
    <location>
        <position position="459"/>
    </location>
    <ligand>
        <name>heme</name>
        <dbReference type="ChEBI" id="CHEBI:30413"/>
    </ligand>
    <ligandPart>
        <name>Fe</name>
        <dbReference type="ChEBI" id="CHEBI:18248"/>
    </ligandPart>
</feature>
<comment type="similarity">
    <text evidence="1">Belongs to the cytochrome P450 family.</text>
</comment>
<protein>
    <submittedName>
        <fullName evidence="8">Cytochrome P450</fullName>
    </submittedName>
</protein>
<dbReference type="SUPFAM" id="SSF48264">
    <property type="entry name" value="Cytochrome P450"/>
    <property type="match status" value="1"/>
</dbReference>
<name>A0AAN6Y646_9PEZI</name>
<dbReference type="GO" id="GO:0004497">
    <property type="term" value="F:monooxygenase activity"/>
    <property type="evidence" value="ECO:0007669"/>
    <property type="project" value="UniProtKB-KW"/>
</dbReference>
<evidence type="ECO:0000256" key="7">
    <source>
        <dbReference type="SAM" id="Phobius"/>
    </source>
</evidence>
<gene>
    <name evidence="8" type="ORF">QBC37DRAFT_465634</name>
</gene>
<keyword evidence="3" id="KW-0560">Oxidoreductase</keyword>
<evidence type="ECO:0000256" key="1">
    <source>
        <dbReference type="ARBA" id="ARBA00010617"/>
    </source>
</evidence>
<evidence type="ECO:0000313" key="9">
    <source>
        <dbReference type="Proteomes" id="UP001301769"/>
    </source>
</evidence>
<reference evidence="8" key="1">
    <citation type="journal article" date="2023" name="Mol. Phylogenet. Evol.">
        <title>Genome-scale phylogeny and comparative genomics of the fungal order Sordariales.</title>
        <authorList>
            <person name="Hensen N."/>
            <person name="Bonometti L."/>
            <person name="Westerberg I."/>
            <person name="Brannstrom I.O."/>
            <person name="Guillou S."/>
            <person name="Cros-Aarteil S."/>
            <person name="Calhoun S."/>
            <person name="Haridas S."/>
            <person name="Kuo A."/>
            <person name="Mondo S."/>
            <person name="Pangilinan J."/>
            <person name="Riley R."/>
            <person name="LaButti K."/>
            <person name="Andreopoulos B."/>
            <person name="Lipzen A."/>
            <person name="Chen C."/>
            <person name="Yan M."/>
            <person name="Daum C."/>
            <person name="Ng V."/>
            <person name="Clum A."/>
            <person name="Steindorff A."/>
            <person name="Ohm R.A."/>
            <person name="Martin F."/>
            <person name="Silar P."/>
            <person name="Natvig D.O."/>
            <person name="Lalanne C."/>
            <person name="Gautier V."/>
            <person name="Ament-Velasquez S.L."/>
            <person name="Kruys A."/>
            <person name="Hutchinson M.I."/>
            <person name="Powell A.J."/>
            <person name="Barry K."/>
            <person name="Miller A.N."/>
            <person name="Grigoriev I.V."/>
            <person name="Debuchy R."/>
            <person name="Gladieux P."/>
            <person name="Hiltunen Thoren M."/>
            <person name="Johannesson H."/>
        </authorList>
    </citation>
    <scope>NUCLEOTIDE SEQUENCE</scope>
    <source>
        <strain evidence="8">PSN293</strain>
    </source>
</reference>
<dbReference type="GO" id="GO:0020037">
    <property type="term" value="F:heme binding"/>
    <property type="evidence" value="ECO:0007669"/>
    <property type="project" value="InterPro"/>
</dbReference>
<comment type="cofactor">
    <cofactor evidence="6">
        <name>heme</name>
        <dbReference type="ChEBI" id="CHEBI:30413"/>
    </cofactor>
</comment>
<keyword evidence="7" id="KW-1133">Transmembrane helix</keyword>
<dbReference type="GO" id="GO:0005506">
    <property type="term" value="F:iron ion binding"/>
    <property type="evidence" value="ECO:0007669"/>
    <property type="project" value="InterPro"/>
</dbReference>
<dbReference type="AlphaFoldDB" id="A0AAN6Y646"/>
<dbReference type="Proteomes" id="UP001301769">
    <property type="component" value="Unassembled WGS sequence"/>
</dbReference>
<evidence type="ECO:0000256" key="2">
    <source>
        <dbReference type="ARBA" id="ARBA00022723"/>
    </source>
</evidence>
<reference evidence="8" key="2">
    <citation type="submission" date="2023-05" db="EMBL/GenBank/DDBJ databases">
        <authorList>
            <consortium name="Lawrence Berkeley National Laboratory"/>
            <person name="Steindorff A."/>
            <person name="Hensen N."/>
            <person name="Bonometti L."/>
            <person name="Westerberg I."/>
            <person name="Brannstrom I.O."/>
            <person name="Guillou S."/>
            <person name="Cros-Aarteil S."/>
            <person name="Calhoun S."/>
            <person name="Haridas S."/>
            <person name="Kuo A."/>
            <person name="Mondo S."/>
            <person name="Pangilinan J."/>
            <person name="Riley R."/>
            <person name="Labutti K."/>
            <person name="Andreopoulos B."/>
            <person name="Lipzen A."/>
            <person name="Chen C."/>
            <person name="Yanf M."/>
            <person name="Daum C."/>
            <person name="Ng V."/>
            <person name="Clum A."/>
            <person name="Ohm R."/>
            <person name="Martin F."/>
            <person name="Silar P."/>
            <person name="Natvig D."/>
            <person name="Lalanne C."/>
            <person name="Gautier V."/>
            <person name="Ament-Velasquez S.L."/>
            <person name="Kruys A."/>
            <person name="Hutchinson M.I."/>
            <person name="Powell A.J."/>
            <person name="Barry K."/>
            <person name="Miller A.N."/>
            <person name="Grigoriev I.V."/>
            <person name="Debuchy R."/>
            <person name="Gladieux P."/>
            <person name="Thoren M.H."/>
            <person name="Johannesson H."/>
        </authorList>
    </citation>
    <scope>NUCLEOTIDE SEQUENCE</scope>
    <source>
        <strain evidence="8">PSN293</strain>
    </source>
</reference>
<dbReference type="GO" id="GO:0016705">
    <property type="term" value="F:oxidoreductase activity, acting on paired donors, with incorporation or reduction of molecular oxygen"/>
    <property type="evidence" value="ECO:0007669"/>
    <property type="project" value="InterPro"/>
</dbReference>
<evidence type="ECO:0000313" key="8">
    <source>
        <dbReference type="EMBL" id="KAK4212595.1"/>
    </source>
</evidence>
<dbReference type="InterPro" id="IPR036396">
    <property type="entry name" value="Cyt_P450_sf"/>
</dbReference>
<dbReference type="InterPro" id="IPR050364">
    <property type="entry name" value="Cytochrome_P450_fung"/>
</dbReference>
<keyword evidence="4 6" id="KW-0408">Iron</keyword>
<dbReference type="InterPro" id="IPR002401">
    <property type="entry name" value="Cyt_P450_E_grp-I"/>
</dbReference>
<evidence type="ECO:0000256" key="4">
    <source>
        <dbReference type="ARBA" id="ARBA00023004"/>
    </source>
</evidence>
<organism evidence="8 9">
    <name type="scientific">Rhypophila decipiens</name>
    <dbReference type="NCBI Taxonomy" id="261697"/>
    <lineage>
        <taxon>Eukaryota</taxon>
        <taxon>Fungi</taxon>
        <taxon>Dikarya</taxon>
        <taxon>Ascomycota</taxon>
        <taxon>Pezizomycotina</taxon>
        <taxon>Sordariomycetes</taxon>
        <taxon>Sordariomycetidae</taxon>
        <taxon>Sordariales</taxon>
        <taxon>Naviculisporaceae</taxon>
        <taxon>Rhypophila</taxon>
    </lineage>
</organism>
<feature type="transmembrane region" description="Helical" evidence="7">
    <location>
        <begin position="12"/>
        <end position="33"/>
    </location>
</feature>
<evidence type="ECO:0000256" key="5">
    <source>
        <dbReference type="ARBA" id="ARBA00023033"/>
    </source>
</evidence>
<comment type="caution">
    <text evidence="8">The sequence shown here is derived from an EMBL/GenBank/DDBJ whole genome shotgun (WGS) entry which is preliminary data.</text>
</comment>
<keyword evidence="7" id="KW-0472">Membrane</keyword>
<dbReference type="Pfam" id="PF00067">
    <property type="entry name" value="p450"/>
    <property type="match status" value="1"/>
</dbReference>
<keyword evidence="7" id="KW-0812">Transmembrane</keyword>
<dbReference type="PRINTS" id="PR00463">
    <property type="entry name" value="EP450I"/>
</dbReference>
<evidence type="ECO:0000256" key="6">
    <source>
        <dbReference type="PIRSR" id="PIRSR602401-1"/>
    </source>
</evidence>
<accession>A0AAN6Y646</accession>
<keyword evidence="9" id="KW-1185">Reference proteome</keyword>
<dbReference type="InterPro" id="IPR001128">
    <property type="entry name" value="Cyt_P450"/>
</dbReference>
<dbReference type="PANTHER" id="PTHR46300">
    <property type="entry name" value="P450, PUTATIVE (EUROFUNG)-RELATED-RELATED"/>
    <property type="match status" value="1"/>
</dbReference>
<dbReference type="CDD" id="cd11065">
    <property type="entry name" value="CYP64-like"/>
    <property type="match status" value="1"/>
</dbReference>
<keyword evidence="6" id="KW-0349">Heme</keyword>
<proteinExistence type="inferred from homology"/>
<dbReference type="PANTHER" id="PTHR46300:SF2">
    <property type="entry name" value="CYTOCHROME P450 MONOOXYGENASE ALNH-RELATED"/>
    <property type="match status" value="1"/>
</dbReference>
<dbReference type="EMBL" id="MU858124">
    <property type="protein sequence ID" value="KAK4212595.1"/>
    <property type="molecule type" value="Genomic_DNA"/>
</dbReference>
<dbReference type="Gene3D" id="1.10.630.10">
    <property type="entry name" value="Cytochrome P450"/>
    <property type="match status" value="1"/>
</dbReference>
<evidence type="ECO:0000256" key="3">
    <source>
        <dbReference type="ARBA" id="ARBA00023002"/>
    </source>
</evidence>
<keyword evidence="5" id="KW-0503">Monooxygenase</keyword>
<sequence length="564" mass="63294">MAVPLTLTGLTNLSPISSILLLLTCYLLVKLLLVGRRPSNLPPGPRTLPILGNLHQMPGPHKIYKSFQDLGKKHGDIYTLMVGSSPLIMIQSPKIAKDLLDKRGANYSSRPSLYIFNEIASRGLRPVAMPYSPTWKMVHRINHNILNAKVSRAYGPYQTLESRQMLVDILDDGAQYKRHLQRFSNSISCQMVYGFRTLSWDDPRLQSVVQIFEEVCDLGVSIPAQMMDCYPILQRIPRSLLPVARAGMDIERRTTELFLERWLEGKKKTLDGSIMPCHAAALTGVQKEEGFSDEFASYLAGDIVEAGSSTTADQMLGFLMAMVTHPDVQKQAQQEIDAVVGRDRLPTLDDYDSLPYVRGCLKETLRWVPSITILIAHSPVKDDVYEGYKIPAGSSVILNVWALNMDPESFPDPRRFDPLRFKDETRSEHEIAVGNAGGLEDGKAPPRHNYLFGAGRRLCQGIHTAERSLFLAMACMLWAFDISTPDPDKIDTEDLRGGLAAVPAPFECIIKPRDEKRAEVVKREWQRMQDEFLDPVTKQWVRVPEDLKIKTYSGAESEGKEGKA</sequence>